<evidence type="ECO:0000256" key="1">
    <source>
        <dbReference type="SAM" id="MobiDB-lite"/>
    </source>
</evidence>
<dbReference type="SUPFAM" id="SSF159659">
    <property type="entry name" value="Cgl1923-like"/>
    <property type="match status" value="1"/>
</dbReference>
<dbReference type="GO" id="GO:0000502">
    <property type="term" value="C:proteasome complex"/>
    <property type="evidence" value="ECO:0007669"/>
    <property type="project" value="UniProtKB-KW"/>
</dbReference>
<gene>
    <name evidence="2" type="ORF">ACFQHK_08155</name>
</gene>
<sequence>MAHIAVEPDISLSNPTLVEGLPGVGLVGKIAADHLVETLDMTYYGAVHCDGLPRVAVYHGDSSELKPPVRLYADEERDLLVLQSDVPVSPQNATDFASCITGWLTDNDVTPLFLSGLPTEKDDDVPAVYGIATGDGDALLDEAGIVPPVESGLVSGPTGALLYEAGRHELTGVGLIVEADAQFPDPEAARAILENGVKPLVDVEVNTEELVDQAEDIREARERLAQRMQQAEEGESTQAQPLRMFQ</sequence>
<dbReference type="EMBL" id="JBHSXM010000001">
    <property type="protein sequence ID" value="MFC6836481.1"/>
    <property type="molecule type" value="Genomic_DNA"/>
</dbReference>
<dbReference type="InterPro" id="IPR038389">
    <property type="entry name" value="PSMG2_sf"/>
</dbReference>
<dbReference type="Gene3D" id="3.40.50.10900">
    <property type="entry name" value="PAC-like subunit"/>
    <property type="match status" value="1"/>
</dbReference>
<protein>
    <submittedName>
        <fullName evidence="2">Proteasome assembly chaperone family protein</fullName>
    </submittedName>
</protein>
<evidence type="ECO:0000313" key="2">
    <source>
        <dbReference type="EMBL" id="MFC6836481.1"/>
    </source>
</evidence>
<evidence type="ECO:0000313" key="3">
    <source>
        <dbReference type="Proteomes" id="UP001596406"/>
    </source>
</evidence>
<keyword evidence="3" id="KW-1185">Reference proteome</keyword>
<dbReference type="RefSeq" id="WP_304448165.1">
    <property type="nucleotide sequence ID" value="NZ_JARRAH010000001.1"/>
</dbReference>
<proteinExistence type="predicted"/>
<dbReference type="Proteomes" id="UP001596406">
    <property type="component" value="Unassembled WGS sequence"/>
</dbReference>
<reference evidence="2 3" key="1">
    <citation type="journal article" date="2019" name="Int. J. Syst. Evol. Microbiol.">
        <title>The Global Catalogue of Microorganisms (GCM) 10K type strain sequencing project: providing services to taxonomists for standard genome sequencing and annotation.</title>
        <authorList>
            <consortium name="The Broad Institute Genomics Platform"/>
            <consortium name="The Broad Institute Genome Sequencing Center for Infectious Disease"/>
            <person name="Wu L."/>
            <person name="Ma J."/>
        </authorList>
    </citation>
    <scope>NUCLEOTIDE SEQUENCE [LARGE SCALE GENOMIC DNA]</scope>
    <source>
        <strain evidence="2 3">PSRA2</strain>
    </source>
</reference>
<feature type="region of interest" description="Disordered" evidence="1">
    <location>
        <begin position="222"/>
        <end position="246"/>
    </location>
</feature>
<keyword evidence="2" id="KW-0647">Proteasome</keyword>
<organism evidence="2 3">
    <name type="scientific">Halomarina ordinaria</name>
    <dbReference type="NCBI Taxonomy" id="3033939"/>
    <lineage>
        <taxon>Archaea</taxon>
        <taxon>Methanobacteriati</taxon>
        <taxon>Methanobacteriota</taxon>
        <taxon>Stenosarchaea group</taxon>
        <taxon>Halobacteria</taxon>
        <taxon>Halobacteriales</taxon>
        <taxon>Natronomonadaceae</taxon>
        <taxon>Halomarina</taxon>
    </lineage>
</organism>
<name>A0ABD5U809_9EURY</name>
<dbReference type="PANTHER" id="PTHR35610:SF8">
    <property type="entry name" value="3-ISOPROPYLMALATE DEHYDRATASE"/>
    <property type="match status" value="1"/>
</dbReference>
<dbReference type="Pfam" id="PF09754">
    <property type="entry name" value="PAC2"/>
    <property type="match status" value="1"/>
</dbReference>
<dbReference type="PANTHER" id="PTHR35610">
    <property type="entry name" value="3-ISOPROPYLMALATE DEHYDRATASE-RELATED"/>
    <property type="match status" value="1"/>
</dbReference>
<dbReference type="AlphaFoldDB" id="A0ABD5U809"/>
<dbReference type="InterPro" id="IPR019151">
    <property type="entry name" value="Proteasome_assmbl_chaperone_2"/>
</dbReference>
<accession>A0ABD5U809</accession>
<comment type="caution">
    <text evidence="2">The sequence shown here is derived from an EMBL/GenBank/DDBJ whole genome shotgun (WGS) entry which is preliminary data.</text>
</comment>